<evidence type="ECO:0000313" key="1">
    <source>
        <dbReference type="EMBL" id="KII61380.1"/>
    </source>
</evidence>
<dbReference type="OrthoDB" id="10266706at2759"/>
<sequence>MTTHVQLKMLRNIFNELTVCKCPSGYRGEFCEEEYCSVPCDPDHGICIGNDTCECTSSYKTGPFCNITTCNQTNNSCQNGEITTRKEALMKFMSDPVIEGMEPSDNYYQANES</sequence>
<name>A0A0C2M2R7_THEKT</name>
<dbReference type="AlphaFoldDB" id="A0A0C2M2R7"/>
<dbReference type="EMBL" id="JWZT01005339">
    <property type="protein sequence ID" value="KII61380.1"/>
    <property type="molecule type" value="Genomic_DNA"/>
</dbReference>
<proteinExistence type="predicted"/>
<reference evidence="1 2" key="1">
    <citation type="journal article" date="2014" name="Genome Biol. Evol.">
        <title>The genome of the myxosporean Thelohanellus kitauei shows adaptations to nutrient acquisition within its fish host.</title>
        <authorList>
            <person name="Yang Y."/>
            <person name="Xiong J."/>
            <person name="Zhou Z."/>
            <person name="Huo F."/>
            <person name="Miao W."/>
            <person name="Ran C."/>
            <person name="Liu Y."/>
            <person name="Zhang J."/>
            <person name="Feng J."/>
            <person name="Wang M."/>
            <person name="Wang M."/>
            <person name="Wang L."/>
            <person name="Yao B."/>
        </authorList>
    </citation>
    <scope>NUCLEOTIDE SEQUENCE [LARGE SCALE GENOMIC DNA]</scope>
    <source>
        <strain evidence="1">Wuqing</strain>
    </source>
</reference>
<organism evidence="1 2">
    <name type="scientific">Thelohanellus kitauei</name>
    <name type="common">Myxosporean</name>
    <dbReference type="NCBI Taxonomy" id="669202"/>
    <lineage>
        <taxon>Eukaryota</taxon>
        <taxon>Metazoa</taxon>
        <taxon>Cnidaria</taxon>
        <taxon>Myxozoa</taxon>
        <taxon>Myxosporea</taxon>
        <taxon>Bivalvulida</taxon>
        <taxon>Platysporina</taxon>
        <taxon>Myxobolidae</taxon>
        <taxon>Thelohanellus</taxon>
    </lineage>
</organism>
<evidence type="ECO:0000313" key="2">
    <source>
        <dbReference type="Proteomes" id="UP000031668"/>
    </source>
</evidence>
<accession>A0A0C2M2R7</accession>
<dbReference type="Gene3D" id="2.10.25.10">
    <property type="entry name" value="Laminin"/>
    <property type="match status" value="1"/>
</dbReference>
<gene>
    <name evidence="1" type="ORF">RF11_12794</name>
</gene>
<evidence type="ECO:0008006" key="3">
    <source>
        <dbReference type="Google" id="ProtNLM"/>
    </source>
</evidence>
<comment type="caution">
    <text evidence="1">The sequence shown here is derived from an EMBL/GenBank/DDBJ whole genome shotgun (WGS) entry which is preliminary data.</text>
</comment>
<protein>
    <recommendedName>
        <fullName evidence="3">EGF-like domain-containing protein</fullName>
    </recommendedName>
</protein>
<dbReference type="Proteomes" id="UP000031668">
    <property type="component" value="Unassembled WGS sequence"/>
</dbReference>
<keyword evidence="2" id="KW-1185">Reference proteome</keyword>